<feature type="compositionally biased region" description="Low complexity" evidence="1">
    <location>
        <begin position="149"/>
        <end position="159"/>
    </location>
</feature>
<sequence length="907" mass="101685">MDDVQATAKWANRMLRPLTSIYRRLEKHHETLAIIAAESKIQSQHEDTQDQDPETSQPADLQETYSGSDADEDDPVWIPGKKKPDQRRVRHRYSAREEKKTGKKRARLSIHSPEVSRTLPGAIELATPLITGRRWEMPSSAQSQPPIEQPRQSQNQEQQAFRDRYSLHKNPWQELINQSEDAGFVDIVRNLDRVLQNFLCNTRISRRGGSAIPAKPRRGARSLLSMVMRRLPEYIAIEEEAQRELDEDGDEDMCDAYFTELESFYAPHGKGWKPLRQAVRAQGLFMVSTLIRNEWLTDAIICALIEKCRHSEPDACESLLSTFLSTRTSCPVPVALKSTPDANSPGDAVRLLHKYAYHESSRRSYIFDELSKLLARGVLPPEWMATKPWTHWMERATISFSRGDGDCASASRLIEAVLFSAGDIVSSRSFKSPRKRSIKHEIGRFTRNSSVVLINDASLKRKCPVPVEDALSNQVTSLLAALCGMHISRSREFEYIENENGTEASHIVNYVSFSVEKEMDTKPLSKASTLSSHHLLRRGCILLADCLLQCNDAVLAGDTQPVLTSTARIEECSDALISRSDLIKELALFVRRAFRCFGSTSNGENTYMGAEIRRIVSRLPYLTEAPGLAMFLGRVAVEAAMEFAESTGEPEDHLWAVEIQETTMALRNDKELSLRSRGDMKAPKQNRGLYRWEDSIGEWVARTPAAKPNPPSTIGRKRRASELSIQSPCIPCSTDSSASDSDRLDKPASSVTSSPSSIGTTHHYEVPDTSPIRPFKRRRTAPVVITHGEDSASESPSDRSASRSPSLEPVPSHCRVLRDLSNRMPTRSAAQKPAPKVEVVIVNNKAPRPSPAQPPSENVEKRVNRSMDRRRPGRPSLSKARVPIVVPRRRSIIPCSQDDSDDELSFM</sequence>
<feature type="compositionally biased region" description="Polar residues" evidence="1">
    <location>
        <begin position="54"/>
        <end position="67"/>
    </location>
</feature>
<organism evidence="2 3">
    <name type="scientific">Penicillium angulare</name>
    <dbReference type="NCBI Taxonomy" id="116970"/>
    <lineage>
        <taxon>Eukaryota</taxon>
        <taxon>Fungi</taxon>
        <taxon>Dikarya</taxon>
        <taxon>Ascomycota</taxon>
        <taxon>Pezizomycotina</taxon>
        <taxon>Eurotiomycetes</taxon>
        <taxon>Eurotiomycetidae</taxon>
        <taxon>Eurotiales</taxon>
        <taxon>Aspergillaceae</taxon>
        <taxon>Penicillium</taxon>
    </lineage>
</organism>
<feature type="compositionally biased region" description="Polar residues" evidence="1">
    <location>
        <begin position="723"/>
        <end position="739"/>
    </location>
</feature>
<reference evidence="2" key="1">
    <citation type="submission" date="2022-11" db="EMBL/GenBank/DDBJ databases">
        <authorList>
            <person name="Petersen C."/>
        </authorList>
    </citation>
    <scope>NUCLEOTIDE SEQUENCE</scope>
    <source>
        <strain evidence="2">IBT 30069</strain>
    </source>
</reference>
<feature type="region of interest" description="Disordered" evidence="1">
    <location>
        <begin position="843"/>
        <end position="882"/>
    </location>
</feature>
<proteinExistence type="predicted"/>
<feature type="region of interest" description="Disordered" evidence="1">
    <location>
        <begin position="137"/>
        <end position="160"/>
    </location>
</feature>
<dbReference type="OrthoDB" id="4159838at2759"/>
<gene>
    <name evidence="2" type="ORF">N7456_008637</name>
</gene>
<evidence type="ECO:0000313" key="2">
    <source>
        <dbReference type="EMBL" id="KAJ5092776.1"/>
    </source>
</evidence>
<comment type="caution">
    <text evidence="2">The sequence shown here is derived from an EMBL/GenBank/DDBJ whole genome shotgun (WGS) entry which is preliminary data.</text>
</comment>
<accession>A0A9W9K4Z1</accession>
<evidence type="ECO:0000256" key="1">
    <source>
        <dbReference type="SAM" id="MobiDB-lite"/>
    </source>
</evidence>
<feature type="region of interest" description="Disordered" evidence="1">
    <location>
        <begin position="702"/>
        <end position="813"/>
    </location>
</feature>
<keyword evidence="3" id="KW-1185">Reference proteome</keyword>
<reference evidence="2" key="2">
    <citation type="journal article" date="2023" name="IMA Fungus">
        <title>Comparative genomic study of the Penicillium genus elucidates a diverse pangenome and 15 lateral gene transfer events.</title>
        <authorList>
            <person name="Petersen C."/>
            <person name="Sorensen T."/>
            <person name="Nielsen M.R."/>
            <person name="Sondergaard T.E."/>
            <person name="Sorensen J.L."/>
            <person name="Fitzpatrick D.A."/>
            <person name="Frisvad J.C."/>
            <person name="Nielsen K.L."/>
        </authorList>
    </citation>
    <scope>NUCLEOTIDE SEQUENCE</scope>
    <source>
        <strain evidence="2">IBT 30069</strain>
    </source>
</reference>
<name>A0A9W9K4Z1_9EURO</name>
<dbReference type="AlphaFoldDB" id="A0A9W9K4Z1"/>
<dbReference type="EMBL" id="JAPQKH010000006">
    <property type="protein sequence ID" value="KAJ5092776.1"/>
    <property type="molecule type" value="Genomic_DNA"/>
</dbReference>
<protein>
    <submittedName>
        <fullName evidence="2">Uncharacterized protein</fullName>
    </submittedName>
</protein>
<evidence type="ECO:0000313" key="3">
    <source>
        <dbReference type="Proteomes" id="UP001149165"/>
    </source>
</evidence>
<dbReference type="Proteomes" id="UP001149165">
    <property type="component" value="Unassembled WGS sequence"/>
</dbReference>
<feature type="compositionally biased region" description="Basic and acidic residues" evidence="1">
    <location>
        <begin position="858"/>
        <end position="870"/>
    </location>
</feature>
<feature type="region of interest" description="Disordered" evidence="1">
    <location>
        <begin position="41"/>
        <end position="112"/>
    </location>
</feature>